<gene>
    <name evidence="4" type="ORF">C8Q69DRAFT_454013</name>
</gene>
<dbReference type="InterPro" id="IPR050425">
    <property type="entry name" value="NAD(P)_dehydrat-like"/>
</dbReference>
<keyword evidence="5" id="KW-1185">Reference proteome</keyword>
<evidence type="ECO:0000256" key="2">
    <source>
        <dbReference type="ARBA" id="ARBA00023445"/>
    </source>
</evidence>
<dbReference type="AlphaFoldDB" id="A0A443I7X3"/>
<evidence type="ECO:0000313" key="5">
    <source>
        <dbReference type="Proteomes" id="UP000283841"/>
    </source>
</evidence>
<dbReference type="RefSeq" id="XP_028489839.1">
    <property type="nucleotide sequence ID" value="XM_028629672.1"/>
</dbReference>
<feature type="domain" description="NAD-dependent epimerase/dehydratase" evidence="3">
    <location>
        <begin position="14"/>
        <end position="262"/>
    </location>
</feature>
<evidence type="ECO:0000313" key="4">
    <source>
        <dbReference type="EMBL" id="RWR00195.1"/>
    </source>
</evidence>
<dbReference type="VEuPathDB" id="FungiDB:C8Q69DRAFT_454013"/>
<proteinExistence type="inferred from homology"/>
<accession>A0A443I7X3</accession>
<dbReference type="GeneID" id="39598949"/>
<dbReference type="Pfam" id="PF01370">
    <property type="entry name" value="Epimerase"/>
    <property type="match status" value="1"/>
</dbReference>
<dbReference type="InterPro" id="IPR036291">
    <property type="entry name" value="NAD(P)-bd_dom_sf"/>
</dbReference>
<dbReference type="Gene3D" id="3.40.50.720">
    <property type="entry name" value="NAD(P)-binding Rossmann-like Domain"/>
    <property type="match status" value="1"/>
</dbReference>
<dbReference type="GO" id="GO:0016616">
    <property type="term" value="F:oxidoreductase activity, acting on the CH-OH group of donors, NAD or NADP as acceptor"/>
    <property type="evidence" value="ECO:0007669"/>
    <property type="project" value="TreeGrafter"/>
</dbReference>
<evidence type="ECO:0000256" key="1">
    <source>
        <dbReference type="ARBA" id="ARBA00023002"/>
    </source>
</evidence>
<evidence type="ECO:0000259" key="3">
    <source>
        <dbReference type="Pfam" id="PF01370"/>
    </source>
</evidence>
<dbReference type="SUPFAM" id="SSF51735">
    <property type="entry name" value="NAD(P)-binding Rossmann-fold domains"/>
    <property type="match status" value="1"/>
</dbReference>
<comment type="caution">
    <text evidence="4">The sequence shown here is derived from an EMBL/GenBank/DDBJ whole genome shotgun (WGS) entry which is preliminary data.</text>
</comment>
<keyword evidence="1" id="KW-0560">Oxidoreductase</keyword>
<protein>
    <submittedName>
        <fullName evidence="4">Cinnamoyl-CoA reductase</fullName>
    </submittedName>
</protein>
<dbReference type="PANTHER" id="PTHR10366">
    <property type="entry name" value="NAD DEPENDENT EPIMERASE/DEHYDRATASE"/>
    <property type="match status" value="1"/>
</dbReference>
<name>A0A443I7X3_BYSSP</name>
<organism evidence="4 5">
    <name type="scientific">Byssochlamys spectabilis</name>
    <name type="common">Paecilomyces variotii</name>
    <dbReference type="NCBI Taxonomy" id="264951"/>
    <lineage>
        <taxon>Eukaryota</taxon>
        <taxon>Fungi</taxon>
        <taxon>Dikarya</taxon>
        <taxon>Ascomycota</taxon>
        <taxon>Pezizomycotina</taxon>
        <taxon>Eurotiomycetes</taxon>
        <taxon>Eurotiomycetidae</taxon>
        <taxon>Eurotiales</taxon>
        <taxon>Thermoascaceae</taxon>
        <taxon>Paecilomyces</taxon>
    </lineage>
</organism>
<dbReference type="STRING" id="264951.A0A443I7X3"/>
<dbReference type="InterPro" id="IPR001509">
    <property type="entry name" value="Epimerase_deHydtase"/>
</dbReference>
<dbReference type="PANTHER" id="PTHR10366:SF562">
    <property type="entry name" value="ALDEHYDE REDUCTASE II (AFU_ORTHOLOGUE AFUA_1G11360)"/>
    <property type="match status" value="1"/>
</dbReference>
<sequence>MDDKAYALPPGSRVLVTGADGYIASQIINLLLSRGYHVRGQVLEHRQWLDEHFKGKYGNLFKSVILSDLDDREGIVPLLDDVAGVILVAMDMSFGDDPSIVEKTVKSTLTWLEVAAESSSVKRVVLTSSSSACVTPVANSPARFDKDSFNHAAVAAVQNNTAEIPGMMSASIYAASKTEAERQAVKWVQDHEPSFVLNMVLPYWCLGPRVHPEAGSPMGSMGMASALVKGYGDFMYRFPPMWYVSVEDVAYLHIAALLHPDLKLERIFAMAAPFNWTDVVEIIRKLQPDNDKIPDPPADEGRCLHEFLEAGKAEKLLQEFCGRSGWTSLEDCLVVGLPTYD</sequence>
<dbReference type="Proteomes" id="UP000283841">
    <property type="component" value="Unassembled WGS sequence"/>
</dbReference>
<reference evidence="4 5" key="1">
    <citation type="journal article" date="2018" name="Front. Microbiol.">
        <title>Genomic and genetic insights into a cosmopolitan fungus, Paecilomyces variotii (Eurotiales).</title>
        <authorList>
            <person name="Urquhart A.S."/>
            <person name="Mondo S.J."/>
            <person name="Makela M.R."/>
            <person name="Hane J.K."/>
            <person name="Wiebenga A."/>
            <person name="He G."/>
            <person name="Mihaltcheva S."/>
            <person name="Pangilinan J."/>
            <person name="Lipzen A."/>
            <person name="Barry K."/>
            <person name="de Vries R.P."/>
            <person name="Grigoriev I.V."/>
            <person name="Idnurm A."/>
        </authorList>
    </citation>
    <scope>NUCLEOTIDE SEQUENCE [LARGE SCALE GENOMIC DNA]</scope>
    <source>
        <strain evidence="4 5">CBS 101075</strain>
    </source>
</reference>
<comment type="similarity">
    <text evidence="2">Belongs to the NAD(P)-dependent epimerase/dehydratase family. Dihydroflavonol-4-reductase subfamily.</text>
</comment>
<dbReference type="EMBL" id="RCNU01000001">
    <property type="protein sequence ID" value="RWR00195.1"/>
    <property type="molecule type" value="Genomic_DNA"/>
</dbReference>